<evidence type="ECO:0000259" key="1">
    <source>
        <dbReference type="Pfam" id="PF06054"/>
    </source>
</evidence>
<evidence type="ECO:0000313" key="4">
    <source>
        <dbReference type="Proteomes" id="UP000237423"/>
    </source>
</evidence>
<dbReference type="Pfam" id="PF25164">
    <property type="entry name" value="CoiA_N"/>
    <property type="match status" value="1"/>
</dbReference>
<dbReference type="AlphaFoldDB" id="A0A2S5CR17"/>
<proteinExistence type="predicted"/>
<comment type="caution">
    <text evidence="3">The sequence shown here is derived from an EMBL/GenBank/DDBJ whole genome shotgun (WGS) entry which is preliminary data.</text>
</comment>
<accession>A0A2S5CR17</accession>
<reference evidence="3 4" key="1">
    <citation type="submission" date="2017-11" db="EMBL/GenBank/DDBJ databases">
        <title>Draft Genome Sequence of Methylobacter psychrotolerans Sph1T, an Obligate Methanotroph from Low-Temperature Environments.</title>
        <authorList>
            <person name="Oshkin I.Y."/>
            <person name="Miroshnikov K."/>
            <person name="Belova S.E."/>
            <person name="Korzhenkov A."/>
            <person name="Toshchakov S.V."/>
            <person name="Dedysh S.N."/>
        </authorList>
    </citation>
    <scope>NUCLEOTIDE SEQUENCE [LARGE SCALE GENOMIC DNA]</scope>
    <source>
        <strain evidence="3 4">Sph1</strain>
    </source>
</reference>
<feature type="domain" description="Competence protein CoiA nuclease-like" evidence="1">
    <location>
        <begin position="83"/>
        <end position="189"/>
    </location>
</feature>
<dbReference type="InterPro" id="IPR057253">
    <property type="entry name" value="CoiA-like_N"/>
</dbReference>
<dbReference type="Pfam" id="PF06054">
    <property type="entry name" value="CoiA_nuc"/>
    <property type="match status" value="1"/>
</dbReference>
<gene>
    <name evidence="3" type="ORF">AADEFJLK_00234</name>
</gene>
<organism evidence="3 4">
    <name type="scientific">Methylovulum psychrotolerans</name>
    <dbReference type="NCBI Taxonomy" id="1704499"/>
    <lineage>
        <taxon>Bacteria</taxon>
        <taxon>Pseudomonadati</taxon>
        <taxon>Pseudomonadota</taxon>
        <taxon>Gammaproteobacteria</taxon>
        <taxon>Methylococcales</taxon>
        <taxon>Methylococcaceae</taxon>
        <taxon>Methylovulum</taxon>
    </lineage>
</organism>
<sequence>MDCEQDEKRILINAEEVGCFGLVEGKAKNIRTHQFHYAETVSKLDGPFYCAVCYSDVILRKCVDKKDHFAHKTPLSPVIPKGESERHELCKKSFCKHLSSIFPDGHWETERPIKENKEKKLSALRPDISGRINGFPVAIEIQASSLTIPEIIKRTASYSKRKIAILWIVPLLEKLQNTPFRPRQYERYFHSIYYGRVYYWWPELEGNVIPVHYGSAKRHMEYRLWYDENGDVQEAGGFDKLYKVINIMSFTSY</sequence>
<dbReference type="EMBL" id="PGFZ01000001">
    <property type="protein sequence ID" value="POZ53216.1"/>
    <property type="molecule type" value="Genomic_DNA"/>
</dbReference>
<evidence type="ECO:0000313" key="3">
    <source>
        <dbReference type="EMBL" id="POZ53216.1"/>
    </source>
</evidence>
<name>A0A2S5CR17_9GAMM</name>
<dbReference type="InterPro" id="IPR010330">
    <property type="entry name" value="CoiA_nuc"/>
</dbReference>
<evidence type="ECO:0000259" key="2">
    <source>
        <dbReference type="Pfam" id="PF25164"/>
    </source>
</evidence>
<evidence type="ECO:0008006" key="5">
    <source>
        <dbReference type="Google" id="ProtNLM"/>
    </source>
</evidence>
<dbReference type="RefSeq" id="WP_103973013.1">
    <property type="nucleotide sequence ID" value="NZ_PGFZ01000001.1"/>
</dbReference>
<dbReference type="Proteomes" id="UP000237423">
    <property type="component" value="Unassembled WGS sequence"/>
</dbReference>
<feature type="domain" description="Competence protein CoiA-like N-terminal" evidence="2">
    <location>
        <begin position="43"/>
        <end position="73"/>
    </location>
</feature>
<protein>
    <recommendedName>
        <fullName evidence="5">Competence protein CoiA</fullName>
    </recommendedName>
</protein>